<evidence type="ECO:0000313" key="6">
    <source>
        <dbReference type="Proteomes" id="UP000708148"/>
    </source>
</evidence>
<dbReference type="SUPFAM" id="SSF48208">
    <property type="entry name" value="Six-hairpin glycosidases"/>
    <property type="match status" value="1"/>
</dbReference>
<dbReference type="Gene3D" id="1.50.10.10">
    <property type="match status" value="1"/>
</dbReference>
<dbReference type="Pfam" id="PF01204">
    <property type="entry name" value="Trehalase"/>
    <property type="match status" value="1"/>
</dbReference>
<comment type="catalytic activity">
    <reaction evidence="4">
        <text>alpha,alpha-trehalose + H2O = alpha-D-glucose + beta-D-glucose</text>
        <dbReference type="Rhea" id="RHEA:32675"/>
        <dbReference type="ChEBI" id="CHEBI:15377"/>
        <dbReference type="ChEBI" id="CHEBI:15903"/>
        <dbReference type="ChEBI" id="CHEBI:16551"/>
        <dbReference type="ChEBI" id="CHEBI:17925"/>
        <dbReference type="EC" id="3.2.1.28"/>
    </reaction>
</comment>
<dbReference type="InterPro" id="IPR008928">
    <property type="entry name" value="6-hairpin_glycosidase_sf"/>
</dbReference>
<dbReference type="PROSITE" id="PS00928">
    <property type="entry name" value="TREHALASE_2"/>
    <property type="match status" value="1"/>
</dbReference>
<evidence type="ECO:0000313" key="5">
    <source>
        <dbReference type="EMBL" id="CAD7701963.1"/>
    </source>
</evidence>
<accession>A0A8S1J4E3</accession>
<dbReference type="PANTHER" id="PTHR23403:SF1">
    <property type="entry name" value="TREHALASE"/>
    <property type="match status" value="1"/>
</dbReference>
<protein>
    <recommendedName>
        <fullName evidence="4">Trehalase</fullName>
        <ecNumber evidence="4">3.2.1.28</ecNumber>
    </recommendedName>
    <alternativeName>
        <fullName evidence="4">Alpha-trehalose glucohydrolase</fullName>
    </alternativeName>
</protein>
<dbReference type="InterPro" id="IPR018232">
    <property type="entry name" value="Glyco_hydro_37_CS"/>
</dbReference>
<dbReference type="PANTHER" id="PTHR23403">
    <property type="entry name" value="TREHALASE"/>
    <property type="match status" value="1"/>
</dbReference>
<dbReference type="InterPro" id="IPR001661">
    <property type="entry name" value="Glyco_hydro_37"/>
</dbReference>
<reference evidence="5" key="1">
    <citation type="submission" date="2020-12" db="EMBL/GenBank/DDBJ databases">
        <authorList>
            <person name="Iha C."/>
        </authorList>
    </citation>
    <scope>NUCLEOTIDE SEQUENCE</scope>
</reference>
<keyword evidence="6" id="KW-1185">Reference proteome</keyword>
<comment type="similarity">
    <text evidence="1 4">Belongs to the glycosyl hydrolase 37 family.</text>
</comment>
<evidence type="ECO:0000256" key="4">
    <source>
        <dbReference type="RuleBase" id="RU361180"/>
    </source>
</evidence>
<dbReference type="PRINTS" id="PR00744">
    <property type="entry name" value="GLHYDRLASE37"/>
</dbReference>
<dbReference type="InterPro" id="IPR012341">
    <property type="entry name" value="6hp_glycosidase-like_sf"/>
</dbReference>
<proteinExistence type="inferred from homology"/>
<keyword evidence="3 4" id="KW-0326">Glycosidase</keyword>
<gene>
    <name evidence="5" type="ORF">OSTQU699_LOCUS7320</name>
</gene>
<sequence>MGPPPARKATTDHIGGCHGMWSCGRLFAALRDANLFEDPKAIVDRPLLASPPVVTTSFEAVPRGPDGKMDGAMLMSFVEEHFALEGSDLEELVPQDWSEKGTEWLQSVPATGPMRDWAKQLNELWKCLYKKANPSPANPDRHSLLPVPHPILVAGGRFREMYYWDSYWTVKGLLVCGMHRTASLQVENLLYLLDQHGHVPNGNRVYYLNRSQPPLLSAMVDLIWQATGCVEFLAYATPLLVREHSYWMVHPHCVRVKGLSGQVHNLSRYHADWTLPRPESYGADVVTASLATARQPEAVYRDLASAAESGWDFSSRWLQSPCSLHTIRTTSVVPADLNGFLFQMETNIARFAAALNDNATCKAFQALARARQAAMDDVLWNGNSHQWKDFLLETETHCECDAVKEIVWDGSQSSGTYASNWLPLWCGLQPANGTDAEEVVESCRRSGLICSAGIATSLVESGQQWDFPNGWPPLQCMLIEGLMGAGPKGMDLAQSLARAWLATNFETFQKTGHMHEKYDVREIGRAGAGGEYTPQVGFGWTNGVALFLLQTFGWQA</sequence>
<dbReference type="Proteomes" id="UP000708148">
    <property type="component" value="Unassembled WGS sequence"/>
</dbReference>
<dbReference type="EMBL" id="CAJHUC010001669">
    <property type="protein sequence ID" value="CAD7701963.1"/>
    <property type="molecule type" value="Genomic_DNA"/>
</dbReference>
<dbReference type="EC" id="3.2.1.28" evidence="4"/>
<dbReference type="AlphaFoldDB" id="A0A8S1J4E3"/>
<evidence type="ECO:0000256" key="2">
    <source>
        <dbReference type="ARBA" id="ARBA00022801"/>
    </source>
</evidence>
<dbReference type="OrthoDB" id="3542292at2759"/>
<evidence type="ECO:0000256" key="1">
    <source>
        <dbReference type="ARBA" id="ARBA00005615"/>
    </source>
</evidence>
<comment type="caution">
    <text evidence="5">The sequence shown here is derived from an EMBL/GenBank/DDBJ whole genome shotgun (WGS) entry which is preliminary data.</text>
</comment>
<evidence type="ECO:0000256" key="3">
    <source>
        <dbReference type="ARBA" id="ARBA00023295"/>
    </source>
</evidence>
<dbReference type="GO" id="GO:0004555">
    <property type="term" value="F:alpha,alpha-trehalase activity"/>
    <property type="evidence" value="ECO:0007669"/>
    <property type="project" value="UniProtKB-EC"/>
</dbReference>
<organism evidence="5 6">
    <name type="scientific">Ostreobium quekettii</name>
    <dbReference type="NCBI Taxonomy" id="121088"/>
    <lineage>
        <taxon>Eukaryota</taxon>
        <taxon>Viridiplantae</taxon>
        <taxon>Chlorophyta</taxon>
        <taxon>core chlorophytes</taxon>
        <taxon>Ulvophyceae</taxon>
        <taxon>TCBD clade</taxon>
        <taxon>Bryopsidales</taxon>
        <taxon>Ostreobineae</taxon>
        <taxon>Ostreobiaceae</taxon>
        <taxon>Ostreobium</taxon>
    </lineage>
</organism>
<dbReference type="GO" id="GO:0005993">
    <property type="term" value="P:trehalose catabolic process"/>
    <property type="evidence" value="ECO:0007669"/>
    <property type="project" value="TreeGrafter"/>
</dbReference>
<name>A0A8S1J4E3_9CHLO</name>
<keyword evidence="2 4" id="KW-0378">Hydrolase</keyword>